<organism evidence="2 3">
    <name type="scientific">Halarchaeum acidiphilum MH1-52-1</name>
    <dbReference type="NCBI Taxonomy" id="1261545"/>
    <lineage>
        <taxon>Archaea</taxon>
        <taxon>Methanobacteriati</taxon>
        <taxon>Methanobacteriota</taxon>
        <taxon>Stenosarchaea group</taxon>
        <taxon>Halobacteria</taxon>
        <taxon>Halobacteriales</taxon>
        <taxon>Halobacteriaceae</taxon>
    </lineage>
</organism>
<feature type="compositionally biased region" description="Low complexity" evidence="1">
    <location>
        <begin position="512"/>
        <end position="550"/>
    </location>
</feature>
<evidence type="ECO:0000313" key="3">
    <source>
        <dbReference type="Proteomes" id="UP000016986"/>
    </source>
</evidence>
<reference evidence="2 3" key="1">
    <citation type="submission" date="2013-09" db="EMBL/GenBank/DDBJ databases">
        <title>Whole genome sequencing of Halarchaeum acidiphilum strain MH1-52-1.</title>
        <authorList>
            <person name="Shimane Y."/>
            <person name="Minegishi H."/>
            <person name="Nishi S."/>
            <person name="Echigo A."/>
            <person name="Shuto A."/>
            <person name="Konishi M."/>
            <person name="Ito T."/>
            <person name="Ohkuma M."/>
            <person name="Ohta Y."/>
            <person name="Nagano Y."/>
            <person name="Tsubouchi T."/>
            <person name="Mori K."/>
            <person name="Usui K."/>
            <person name="Kamekura M."/>
            <person name="Usami R."/>
            <person name="Takaki Y."/>
            <person name="Hatada Y."/>
        </authorList>
    </citation>
    <scope>NUCLEOTIDE SEQUENCE [LARGE SCALE GENOMIC DNA]</scope>
    <source>
        <strain evidence="2 3">JCM 16109</strain>
    </source>
</reference>
<comment type="caution">
    <text evidence="2">The sequence shown here is derived from an EMBL/GenBank/DDBJ whole genome shotgun (WGS) entry which is preliminary data.</text>
</comment>
<name>U2YXX6_9EURY</name>
<feature type="region of interest" description="Disordered" evidence="1">
    <location>
        <begin position="384"/>
        <end position="652"/>
    </location>
</feature>
<dbReference type="AlphaFoldDB" id="U2YXX6"/>
<evidence type="ECO:0000313" key="2">
    <source>
        <dbReference type="EMBL" id="GAD53910.1"/>
    </source>
</evidence>
<feature type="compositionally biased region" description="Low complexity" evidence="1">
    <location>
        <begin position="491"/>
        <end position="505"/>
    </location>
</feature>
<keyword evidence="3" id="KW-1185">Reference proteome</keyword>
<feature type="compositionally biased region" description="Low complexity" evidence="1">
    <location>
        <begin position="627"/>
        <end position="643"/>
    </location>
</feature>
<evidence type="ECO:0000256" key="1">
    <source>
        <dbReference type="SAM" id="MobiDB-lite"/>
    </source>
</evidence>
<sequence>MIRDVLPREFGEGFGARDLHGLVDLGRADVEGAPEDEREPQHVVHLIRVIGASGAHDHLIVASGLRFLVPDLGVRVRHREDDRVRRHRAHHLLRDDVGRGESDEDVRAVHRLGEVRLGDVAGELGLVIVGVAGLDARLGDDARGVAHRDVLLRGAERDVELRGGDGRGARPRNRDLHVPDVLVDDIEGVDEAGAADDGGAVLVVVEDGDVHPVAEALLDFEALGSLDVLEVHAAERRLHRGDRLDEPVHVPVVEFDVEDVDVSEALEEDALPLHDRLRGLRADIAETEHRGAVRDDADEIPLRRVSVRVRGVLVDPATGRRDPRRIRQREVTLRVRRLRRRYLHFSRRLAFVVVERVFVESHIRPHGRHPEKPAAVTDLPAHPIGFAETRSTESVRDSVEARTRRDRRRPRRALDGGTPAERGAELDRPSFGTASIPSFIAGSAAERSCERPSKPRACRAPTTPATRRRTALRAGRRGSPIPTRRCSARVTSSTPTPGCSSSIPSTHRESMTSPPRSATWPASSSSSIATSATPRPSPGDTTSPSTSPHTSRARSTRPLSASAGRSPAPSTVSCARSMSRAGTRPRSSTARPSSCPRPSGPRRSSAAPTSDWACIRCSGSRRRRRSAVSAPSASSSATVTASRRPPRTASATHWRIRDGRHPACGCRDF</sequence>
<dbReference type="Proteomes" id="UP000016986">
    <property type="component" value="Unassembled WGS sequence"/>
</dbReference>
<feature type="compositionally biased region" description="Basic and acidic residues" evidence="1">
    <location>
        <begin position="390"/>
        <end position="403"/>
    </location>
</feature>
<feature type="compositionally biased region" description="Low complexity" evidence="1">
    <location>
        <begin position="584"/>
        <end position="608"/>
    </location>
</feature>
<accession>U2YXX6</accession>
<feature type="compositionally biased region" description="Basic residues" evidence="1">
    <location>
        <begin position="466"/>
        <end position="476"/>
    </location>
</feature>
<dbReference type="EMBL" id="BATA01000129">
    <property type="protein sequence ID" value="GAD53910.1"/>
    <property type="molecule type" value="Genomic_DNA"/>
</dbReference>
<proteinExistence type="predicted"/>
<protein>
    <submittedName>
        <fullName evidence="2">Uncharacterized protein</fullName>
    </submittedName>
</protein>
<gene>
    <name evidence="2" type="ORF">MBEHAL_2670</name>
</gene>